<gene>
    <name evidence="3" type="ORF">C5Y93_26255</name>
    <name evidence="2" type="ORF">C5Y98_21645</name>
</gene>
<reference evidence="4 5" key="1">
    <citation type="submission" date="2018-02" db="EMBL/GenBank/DDBJ databases">
        <title>Comparative genomes isolates from brazilian mangrove.</title>
        <authorList>
            <person name="Araujo J.E."/>
            <person name="Taketani R.G."/>
            <person name="Silva M.C.P."/>
            <person name="Loureco M.V."/>
            <person name="Andreote F.D."/>
        </authorList>
    </citation>
    <scope>NUCLEOTIDE SEQUENCE [LARGE SCALE GENOMIC DNA]</scope>
    <source>
        <strain evidence="2 5">NAP PRIS-MGV</strain>
        <strain evidence="3 4">Nap-Phe MGV</strain>
    </source>
</reference>
<evidence type="ECO:0000256" key="1">
    <source>
        <dbReference type="ARBA" id="ARBA00006484"/>
    </source>
</evidence>
<dbReference type="InterPro" id="IPR002347">
    <property type="entry name" value="SDR_fam"/>
</dbReference>
<dbReference type="AlphaFoldDB" id="A0A2S8GFS7"/>
<dbReference type="PRINTS" id="PR00081">
    <property type="entry name" value="GDHRDH"/>
</dbReference>
<evidence type="ECO:0000313" key="3">
    <source>
        <dbReference type="EMBL" id="PQO43326.1"/>
    </source>
</evidence>
<evidence type="ECO:0000313" key="5">
    <source>
        <dbReference type="Proteomes" id="UP000239388"/>
    </source>
</evidence>
<organism evidence="3 4">
    <name type="scientific">Blastopirellula marina</name>
    <dbReference type="NCBI Taxonomy" id="124"/>
    <lineage>
        <taxon>Bacteria</taxon>
        <taxon>Pseudomonadati</taxon>
        <taxon>Planctomycetota</taxon>
        <taxon>Planctomycetia</taxon>
        <taxon>Pirellulales</taxon>
        <taxon>Pirellulaceae</taxon>
        <taxon>Blastopirellula</taxon>
    </lineage>
</organism>
<dbReference type="Proteomes" id="UP000237819">
    <property type="component" value="Unassembled WGS sequence"/>
</dbReference>
<name>A0A2S8GFS7_9BACT</name>
<evidence type="ECO:0000313" key="2">
    <source>
        <dbReference type="EMBL" id="PQO30197.1"/>
    </source>
</evidence>
<dbReference type="SUPFAM" id="SSF51735">
    <property type="entry name" value="NAD(P)-binding Rossmann-fold domains"/>
    <property type="match status" value="1"/>
</dbReference>
<dbReference type="GO" id="GO:0016616">
    <property type="term" value="F:oxidoreductase activity, acting on the CH-OH group of donors, NAD or NADP as acceptor"/>
    <property type="evidence" value="ECO:0007669"/>
    <property type="project" value="TreeGrafter"/>
</dbReference>
<dbReference type="OrthoDB" id="9803333at2"/>
<sequence>MLTGASGYLGSAMAVGLAEAGASVIVSSRSIHQATEIAAGLPVVGSAKHYAVTIDHQEADSVEAGFRQAVGAAGQIDVMIANGHEPLADDWTSVTPEQFTRQLQNATGYFLLARLLHDHVVDRNAQGSVVFLGSMYGVVGSYPDAYADSASASPVAYHALKGGVVQMTRHLAVYWAKAGVRVNCLSPGPFPSDKASPEMVKRLCTHSPMGRMGRPEELVGPLVFLASDAASYVTGQNLLVDGGWTAW</sequence>
<protein>
    <submittedName>
        <fullName evidence="3">Short-chain dehydrogenase</fullName>
    </submittedName>
</protein>
<proteinExistence type="inferred from homology"/>
<dbReference type="EMBL" id="PUHZ01000024">
    <property type="protein sequence ID" value="PQO43326.1"/>
    <property type="molecule type" value="Genomic_DNA"/>
</dbReference>
<comment type="caution">
    <text evidence="3">The sequence shown here is derived from an EMBL/GenBank/DDBJ whole genome shotgun (WGS) entry which is preliminary data.</text>
</comment>
<dbReference type="Pfam" id="PF13561">
    <property type="entry name" value="adh_short_C2"/>
    <property type="match status" value="1"/>
</dbReference>
<dbReference type="EMBL" id="PUIB01000021">
    <property type="protein sequence ID" value="PQO30197.1"/>
    <property type="molecule type" value="Genomic_DNA"/>
</dbReference>
<accession>A0A2S8GFS7</accession>
<dbReference type="Gene3D" id="3.40.50.720">
    <property type="entry name" value="NAD(P)-binding Rossmann-like Domain"/>
    <property type="match status" value="1"/>
</dbReference>
<evidence type="ECO:0000313" key="4">
    <source>
        <dbReference type="Proteomes" id="UP000237819"/>
    </source>
</evidence>
<dbReference type="Proteomes" id="UP000239388">
    <property type="component" value="Unassembled WGS sequence"/>
</dbReference>
<dbReference type="InterPro" id="IPR036291">
    <property type="entry name" value="NAD(P)-bd_dom_sf"/>
</dbReference>
<comment type="similarity">
    <text evidence="1">Belongs to the short-chain dehydrogenases/reductases (SDR) family.</text>
</comment>
<dbReference type="PANTHER" id="PTHR42760">
    <property type="entry name" value="SHORT-CHAIN DEHYDROGENASES/REDUCTASES FAMILY MEMBER"/>
    <property type="match status" value="1"/>
</dbReference>